<dbReference type="PANTHER" id="PTHR43877">
    <property type="entry name" value="AMINOALKYLPHOSPHONATE N-ACETYLTRANSFERASE-RELATED-RELATED"/>
    <property type="match status" value="1"/>
</dbReference>
<evidence type="ECO:0000259" key="3">
    <source>
        <dbReference type="PROSITE" id="PS51186"/>
    </source>
</evidence>
<accession>A0ABV6Z0B3</accession>
<evidence type="ECO:0000256" key="1">
    <source>
        <dbReference type="ARBA" id="ARBA00022679"/>
    </source>
</evidence>
<dbReference type="Pfam" id="PF00583">
    <property type="entry name" value="Acetyltransf_1"/>
    <property type="match status" value="1"/>
</dbReference>
<proteinExistence type="predicted"/>
<dbReference type="InterPro" id="IPR000182">
    <property type="entry name" value="GNAT_dom"/>
</dbReference>
<dbReference type="EMBL" id="JBHPBY010000237">
    <property type="protein sequence ID" value="MFC1851885.1"/>
    <property type="molecule type" value="Genomic_DNA"/>
</dbReference>
<sequence>MGKSIIRILQPGDEAALEAFLLPRLDSSMFLIGNMRASGLIDIGHPYAGTYAAAFEGEKITAVAAHYWNQVLVFQAPEHIDLLWPEAVRASKRPIAGLIGPDEQVMRVKEDLEIKNSVIKMDEAEQLFSLNLADLIEPEALTRGEVRGRRIVTSDLDLITRWRVAYTIEALGDQESPELWNDSRTAIQRSLDEGRTWILEDNGQPVACSSFNTVISEAVQVGGVWTPPELRGRGYGRCVVAASLSTARAEGVEKAILFTGVTNLAAQKAYIVLGFKLRGGYRVTLMHPPITL</sequence>
<name>A0ABV6Z0B3_UNCC1</name>
<evidence type="ECO:0000313" key="5">
    <source>
        <dbReference type="Proteomes" id="UP001594351"/>
    </source>
</evidence>
<comment type="caution">
    <text evidence="4">The sequence shown here is derived from an EMBL/GenBank/DDBJ whole genome shotgun (WGS) entry which is preliminary data.</text>
</comment>
<dbReference type="CDD" id="cd04301">
    <property type="entry name" value="NAT_SF"/>
    <property type="match status" value="1"/>
</dbReference>
<protein>
    <submittedName>
        <fullName evidence="4">GNAT family N-acetyltransferase</fullName>
    </submittedName>
</protein>
<dbReference type="PROSITE" id="PS51186">
    <property type="entry name" value="GNAT"/>
    <property type="match status" value="1"/>
</dbReference>
<dbReference type="InterPro" id="IPR016181">
    <property type="entry name" value="Acyl_CoA_acyltransferase"/>
</dbReference>
<evidence type="ECO:0000256" key="2">
    <source>
        <dbReference type="ARBA" id="ARBA00023315"/>
    </source>
</evidence>
<evidence type="ECO:0000313" key="4">
    <source>
        <dbReference type="EMBL" id="MFC1851885.1"/>
    </source>
</evidence>
<keyword evidence="5" id="KW-1185">Reference proteome</keyword>
<dbReference type="Gene3D" id="3.40.630.30">
    <property type="match status" value="1"/>
</dbReference>
<organism evidence="4 5">
    <name type="scientific">candidate division CSSED10-310 bacterium</name>
    <dbReference type="NCBI Taxonomy" id="2855610"/>
    <lineage>
        <taxon>Bacteria</taxon>
        <taxon>Bacteria division CSSED10-310</taxon>
    </lineage>
</organism>
<feature type="domain" description="N-acetyltransferase" evidence="3">
    <location>
        <begin position="146"/>
        <end position="292"/>
    </location>
</feature>
<dbReference type="Proteomes" id="UP001594351">
    <property type="component" value="Unassembled WGS sequence"/>
</dbReference>
<dbReference type="PANTHER" id="PTHR43877:SF2">
    <property type="entry name" value="AMINOALKYLPHOSPHONATE N-ACETYLTRANSFERASE-RELATED"/>
    <property type="match status" value="1"/>
</dbReference>
<keyword evidence="1" id="KW-0808">Transferase</keyword>
<dbReference type="SUPFAM" id="SSF55729">
    <property type="entry name" value="Acyl-CoA N-acyltransferases (Nat)"/>
    <property type="match status" value="1"/>
</dbReference>
<reference evidence="4 5" key="1">
    <citation type="submission" date="2024-09" db="EMBL/GenBank/DDBJ databases">
        <title>Laminarin stimulates single cell rates of sulfate reduction while oxygen inhibits transcriptomic activity in coastal marine sediment.</title>
        <authorList>
            <person name="Lindsay M."/>
            <person name="Orcutt B."/>
            <person name="Emerson D."/>
            <person name="Stepanauskas R."/>
            <person name="D'Angelo T."/>
        </authorList>
    </citation>
    <scope>NUCLEOTIDE SEQUENCE [LARGE SCALE GENOMIC DNA]</scope>
    <source>
        <strain evidence="4">SAG AM-311-K15</strain>
    </source>
</reference>
<keyword evidence="2" id="KW-0012">Acyltransferase</keyword>
<dbReference type="InterPro" id="IPR050832">
    <property type="entry name" value="Bact_Acetyltransf"/>
</dbReference>
<gene>
    <name evidence="4" type="ORF">ACFL27_16965</name>
</gene>